<evidence type="ECO:0000313" key="3">
    <source>
        <dbReference type="Proteomes" id="UP000053660"/>
    </source>
</evidence>
<dbReference type="PANTHER" id="PTHR22731">
    <property type="entry name" value="RIBONUCLEASES P/MRP PROTEIN SUBUNIT POP1"/>
    <property type="match status" value="1"/>
</dbReference>
<dbReference type="PANTHER" id="PTHR22731:SF3">
    <property type="entry name" value="RIBONUCLEASES P_MRP PROTEIN SUBUNIT POP1"/>
    <property type="match status" value="1"/>
</dbReference>
<feature type="domain" description="Pop1 N-terminal" evidence="1">
    <location>
        <begin position="221"/>
        <end position="250"/>
    </location>
</feature>
<dbReference type="EMBL" id="KN551984">
    <property type="protein sequence ID" value="KHJ91542.1"/>
    <property type="molecule type" value="Genomic_DNA"/>
</dbReference>
<dbReference type="AlphaFoldDB" id="A0A0B1T6X4"/>
<dbReference type="InterPro" id="IPR039182">
    <property type="entry name" value="Pop1"/>
</dbReference>
<dbReference type="Proteomes" id="UP000053660">
    <property type="component" value="Unassembled WGS sequence"/>
</dbReference>
<dbReference type="GO" id="GO:0000172">
    <property type="term" value="C:ribonuclease MRP complex"/>
    <property type="evidence" value="ECO:0007669"/>
    <property type="project" value="InterPro"/>
</dbReference>
<evidence type="ECO:0000313" key="2">
    <source>
        <dbReference type="EMBL" id="KHJ91542.1"/>
    </source>
</evidence>
<evidence type="ECO:0000259" key="1">
    <source>
        <dbReference type="Pfam" id="PF06978"/>
    </source>
</evidence>
<proteinExistence type="predicted"/>
<dbReference type="GO" id="GO:0005655">
    <property type="term" value="C:nucleolar ribonuclease P complex"/>
    <property type="evidence" value="ECO:0007669"/>
    <property type="project" value="InterPro"/>
</dbReference>
<feature type="domain" description="Pop1 N-terminal" evidence="1">
    <location>
        <begin position="277"/>
        <end position="344"/>
    </location>
</feature>
<sequence length="388" mass="45869">MKRLLFQKMPKTSIFKTRVGTELLMGKVVKLSNIGISHIPCAQVRCSMNEFNIYLKKYFARSFEFWALDRESKGRLGDTVLIRRIGIDERPTTNVAHAIDRVVFKYGNIVDPVTGKRVIKDEFSDEIELRKKLVEEIIDEPLEQDALLFDERRAIQRQVLEEKKSTLEEEKAKMETEDLSKARFVRVHSYLEERAAQVADLLQIVDNSNLISGEVTKGPRTAAQRLPRHMRRRAMAYEVRRFPKGLRKFAAPFLAISKHRKKPPSRFFRRRSRNLLLNYIRRQRRMVWLETHIWHAKRFHVIDRWGYRLPDRSFQRNFRPCYRDSVRHCTVRDKSYLTCFLISHNNQDELISLLNPMCSNAASPTFAFKSGLNGFYEVRQLYYTSFDS</sequence>
<dbReference type="SUPFAM" id="SSF50249">
    <property type="entry name" value="Nucleic acid-binding proteins"/>
    <property type="match status" value="1"/>
</dbReference>
<reference evidence="2 3" key="1">
    <citation type="submission" date="2014-03" db="EMBL/GenBank/DDBJ databases">
        <title>Draft genome of the hookworm Oesophagostomum dentatum.</title>
        <authorList>
            <person name="Mitreva M."/>
        </authorList>
    </citation>
    <scope>NUCLEOTIDE SEQUENCE [LARGE SCALE GENOMIC DNA]</scope>
    <source>
        <strain evidence="2 3">OD-Hann</strain>
    </source>
</reference>
<dbReference type="Gene3D" id="2.40.50.140">
    <property type="entry name" value="Nucleic acid-binding proteins"/>
    <property type="match status" value="1"/>
</dbReference>
<gene>
    <name evidence="2" type="ORF">OESDEN_08594</name>
</gene>
<keyword evidence="3" id="KW-1185">Reference proteome</keyword>
<accession>A0A0B1T6X4</accession>
<protein>
    <submittedName>
        <fullName evidence="2">Ribonuclease P/MRP protein subunit POP1</fullName>
    </submittedName>
</protein>
<organism evidence="2 3">
    <name type="scientific">Oesophagostomum dentatum</name>
    <name type="common">Nodular worm</name>
    <dbReference type="NCBI Taxonomy" id="61180"/>
    <lineage>
        <taxon>Eukaryota</taxon>
        <taxon>Metazoa</taxon>
        <taxon>Ecdysozoa</taxon>
        <taxon>Nematoda</taxon>
        <taxon>Chromadorea</taxon>
        <taxon>Rhabditida</taxon>
        <taxon>Rhabditina</taxon>
        <taxon>Rhabditomorpha</taxon>
        <taxon>Strongyloidea</taxon>
        <taxon>Strongylidae</taxon>
        <taxon>Oesophagostomum</taxon>
    </lineage>
</organism>
<dbReference type="InterPro" id="IPR009723">
    <property type="entry name" value="Pop1_N"/>
</dbReference>
<dbReference type="GO" id="GO:0001682">
    <property type="term" value="P:tRNA 5'-leader removal"/>
    <property type="evidence" value="ECO:0007669"/>
    <property type="project" value="InterPro"/>
</dbReference>
<name>A0A0B1T6X4_OESDE</name>
<dbReference type="Pfam" id="PF06978">
    <property type="entry name" value="POP1_N"/>
    <property type="match status" value="2"/>
</dbReference>
<dbReference type="OrthoDB" id="442863at2759"/>
<dbReference type="InterPro" id="IPR012340">
    <property type="entry name" value="NA-bd_OB-fold"/>
</dbReference>